<comment type="caution">
    <text evidence="2">The sequence shown here is derived from an EMBL/GenBank/DDBJ whole genome shotgun (WGS) entry which is preliminary data.</text>
</comment>
<dbReference type="InterPro" id="IPR033469">
    <property type="entry name" value="CYTH-like_dom_sf"/>
</dbReference>
<dbReference type="GO" id="GO:0050355">
    <property type="term" value="F:inorganic triphosphate phosphatase activity"/>
    <property type="evidence" value="ECO:0007669"/>
    <property type="project" value="InterPro"/>
</dbReference>
<dbReference type="PROSITE" id="PS51707">
    <property type="entry name" value="CYTH"/>
    <property type="match status" value="1"/>
</dbReference>
<proteinExistence type="predicted"/>
<name>A0A5C8Z1E9_9GAMM</name>
<protein>
    <submittedName>
        <fullName evidence="2">CYTH domain-containing protein</fullName>
    </submittedName>
</protein>
<dbReference type="PANTHER" id="PTHR39569">
    <property type="entry name" value="INORGANIC TRIPHOSPHATASE"/>
    <property type="match status" value="1"/>
</dbReference>
<organism evidence="2 3">
    <name type="scientific">Reinekea thalattae</name>
    <dbReference type="NCBI Taxonomy" id="2593301"/>
    <lineage>
        <taxon>Bacteria</taxon>
        <taxon>Pseudomonadati</taxon>
        <taxon>Pseudomonadota</taxon>
        <taxon>Gammaproteobacteria</taxon>
        <taxon>Oceanospirillales</taxon>
        <taxon>Saccharospirillaceae</taxon>
        <taxon>Reinekea</taxon>
    </lineage>
</organism>
<dbReference type="EMBL" id="VKAD01000002">
    <property type="protein sequence ID" value="TXR51972.1"/>
    <property type="molecule type" value="Genomic_DNA"/>
</dbReference>
<dbReference type="CDD" id="cd07756">
    <property type="entry name" value="CYTH-like_Pase_CHAD"/>
    <property type="match status" value="1"/>
</dbReference>
<dbReference type="InterPro" id="IPR039013">
    <property type="entry name" value="YgiF"/>
</dbReference>
<dbReference type="SMART" id="SM01118">
    <property type="entry name" value="CYTH"/>
    <property type="match status" value="1"/>
</dbReference>
<dbReference type="PANTHER" id="PTHR39569:SF1">
    <property type="entry name" value="INORGANIC TRIPHOSPHATASE"/>
    <property type="match status" value="1"/>
</dbReference>
<dbReference type="InterPro" id="IPR023577">
    <property type="entry name" value="CYTH_domain"/>
</dbReference>
<keyword evidence="3" id="KW-1185">Reference proteome</keyword>
<feature type="domain" description="CYTH" evidence="1">
    <location>
        <begin position="2"/>
        <end position="198"/>
    </location>
</feature>
<gene>
    <name evidence="2" type="ORF">FME95_11155</name>
</gene>
<sequence length="492" mass="56023">MSQEIELKLSLAKESVDVFLSLDCLASLQAETFYLENTYYDTQDFALSEASAALRTRKMADGRYVQTLKSRGTNVSGLHQRHEWEMPIPTNQLDLSLFPESALPSDLDTQNLKPIFTTHFTRRCWNVQQGNSLIELVLDSGMVEAAEQQEPILELELELKSGVVTDLFCLALQISHEVPVMPSDVSKAERGFRLSGRAFGGTPELPSIRSDLTIGTAFEQLFNFELQKLHQQWHLFWQTQQWRYLQAYLVSLGNLSTELDWFKQMIPTSHVQFVASQLDWIEQQIRPILSWWPACFALSQDVERDSQDAAFILQRESAQKAMAALDALVNNPELGFRLLSLAAWLHKADWQQDQTDEHRQLSDQSIRQGVNACFKRALLELDTDNFAGNASYALSQISAVHKLLILCQYFDRLYGDELSDLKEHLRALEENLAQLSAMGAISQLTDWVHRLPMEKQASVHSWARSQTVILREIKQLAATLAKPQLVHYGELA</sequence>
<evidence type="ECO:0000259" key="1">
    <source>
        <dbReference type="PROSITE" id="PS51707"/>
    </source>
</evidence>
<dbReference type="OrthoDB" id="3034217at2"/>
<dbReference type="AlphaFoldDB" id="A0A5C8Z1E9"/>
<dbReference type="Pfam" id="PF01928">
    <property type="entry name" value="CYTH"/>
    <property type="match status" value="1"/>
</dbReference>
<dbReference type="RefSeq" id="WP_147714567.1">
    <property type="nucleotide sequence ID" value="NZ_VKAD01000002.1"/>
</dbReference>
<evidence type="ECO:0000313" key="2">
    <source>
        <dbReference type="EMBL" id="TXR51972.1"/>
    </source>
</evidence>
<dbReference type="Proteomes" id="UP000321764">
    <property type="component" value="Unassembled WGS sequence"/>
</dbReference>
<reference evidence="2 3" key="1">
    <citation type="submission" date="2019-07" db="EMBL/GenBank/DDBJ databases">
        <title>Reinekea sp. strain SSH23 genome sequencing and assembly.</title>
        <authorList>
            <person name="Kim I."/>
        </authorList>
    </citation>
    <scope>NUCLEOTIDE SEQUENCE [LARGE SCALE GENOMIC DNA]</scope>
    <source>
        <strain evidence="2 3">SSH23</strain>
    </source>
</reference>
<accession>A0A5C8Z1E9</accession>
<dbReference type="SUPFAM" id="SSF55154">
    <property type="entry name" value="CYTH-like phosphatases"/>
    <property type="match status" value="1"/>
</dbReference>
<dbReference type="GO" id="GO:0046872">
    <property type="term" value="F:metal ion binding"/>
    <property type="evidence" value="ECO:0007669"/>
    <property type="project" value="TreeGrafter"/>
</dbReference>
<dbReference type="Gene3D" id="2.40.320.10">
    <property type="entry name" value="Hypothetical Protein Pfu-838710-001"/>
    <property type="match status" value="1"/>
</dbReference>
<evidence type="ECO:0000313" key="3">
    <source>
        <dbReference type="Proteomes" id="UP000321764"/>
    </source>
</evidence>